<dbReference type="PANTHER" id="PTHR24171">
    <property type="entry name" value="ANKYRIN REPEAT DOMAIN-CONTAINING PROTEIN 39-RELATED"/>
    <property type="match status" value="1"/>
</dbReference>
<accession>A0A0H3WSZ2</accession>
<evidence type="ECO:0000256" key="3">
    <source>
        <dbReference type="PROSITE-ProRule" id="PRU00023"/>
    </source>
</evidence>
<keyword evidence="1" id="KW-0677">Repeat</keyword>
<dbReference type="Pfam" id="PF12796">
    <property type="entry name" value="Ank_2"/>
    <property type="match status" value="1"/>
</dbReference>
<proteinExistence type="predicted"/>
<reference evidence="4" key="1">
    <citation type="submission" date="2016-06" db="EMBL/GenBank/DDBJ databases">
        <title>Complete Genome Sequence of Pandoraea faecigallinarum DSM-23572.</title>
        <authorList>
            <person name="Yong D."/>
            <person name="Ee R."/>
            <person name="Lim Y.-L."/>
            <person name="Yin W.-F."/>
            <person name="Chan K.-G."/>
        </authorList>
    </citation>
    <scope>NUCLEOTIDE SEQUENCE</scope>
    <source>
        <strain evidence="4">DSM 23572</strain>
    </source>
</reference>
<name>A0A0H3WSZ2_9BURK</name>
<dbReference type="STRING" id="656179.AB870_05560"/>
<evidence type="ECO:0000313" key="4">
    <source>
        <dbReference type="EMBL" id="AKM29698.1"/>
    </source>
</evidence>
<dbReference type="InterPro" id="IPR002110">
    <property type="entry name" value="Ankyrin_rpt"/>
</dbReference>
<feature type="repeat" description="ANK" evidence="3">
    <location>
        <begin position="148"/>
        <end position="180"/>
    </location>
</feature>
<dbReference type="PATRIC" id="fig|656179.3.peg.1203"/>
<dbReference type="GO" id="GO:0085020">
    <property type="term" value="P:protein K6-linked ubiquitination"/>
    <property type="evidence" value="ECO:0007669"/>
    <property type="project" value="TreeGrafter"/>
</dbReference>
<dbReference type="Gene3D" id="1.25.40.20">
    <property type="entry name" value="Ankyrin repeat-containing domain"/>
    <property type="match status" value="2"/>
</dbReference>
<keyword evidence="5" id="KW-1185">Reference proteome</keyword>
<protein>
    <submittedName>
        <fullName evidence="4">Uncharacterized protein</fullName>
    </submittedName>
</protein>
<dbReference type="SUPFAM" id="SSF48403">
    <property type="entry name" value="Ankyrin repeat"/>
    <property type="match status" value="1"/>
</dbReference>
<dbReference type="PROSITE" id="PS50088">
    <property type="entry name" value="ANK_REPEAT"/>
    <property type="match status" value="2"/>
</dbReference>
<dbReference type="KEGG" id="pfg:AB870_05560"/>
<dbReference type="InterPro" id="IPR036770">
    <property type="entry name" value="Ankyrin_rpt-contain_sf"/>
</dbReference>
<dbReference type="PANTHER" id="PTHR24171:SF8">
    <property type="entry name" value="BRCA1-ASSOCIATED RING DOMAIN PROTEIN 1"/>
    <property type="match status" value="1"/>
</dbReference>
<evidence type="ECO:0000256" key="2">
    <source>
        <dbReference type="ARBA" id="ARBA00023043"/>
    </source>
</evidence>
<dbReference type="EMBL" id="CP011807">
    <property type="protein sequence ID" value="AKM29698.1"/>
    <property type="molecule type" value="Genomic_DNA"/>
</dbReference>
<feature type="repeat" description="ANK" evidence="3">
    <location>
        <begin position="89"/>
        <end position="116"/>
    </location>
</feature>
<dbReference type="AlphaFoldDB" id="A0A0H3WSZ2"/>
<sequence length="223" mass="24648">MAKPSKTAWFNAARKWDCGTVAALLGDVPELIAAVDPKHRTALHLACSVRPSETGGLFEPNGLKTVETLLDAGAALEHVVPMPGNEGDFQATPLWYAVAHGENRPLVEFLLRRGANPSYSLWAAVWRDDDAMCRSLLEFTPSLNLRLHGETPMFYAARLQRLATLRLLIDAGADPSIADDRGRDCVDIARERRLPSDIVEMLEALRERVIAADDHSVSRRRSK</sequence>
<keyword evidence="2 3" id="KW-0040">ANK repeat</keyword>
<dbReference type="RefSeq" id="WP_047905631.1">
    <property type="nucleotide sequence ID" value="NZ_CP011807.3"/>
</dbReference>
<dbReference type="SMART" id="SM00248">
    <property type="entry name" value="ANK"/>
    <property type="match status" value="3"/>
</dbReference>
<evidence type="ECO:0000256" key="1">
    <source>
        <dbReference type="ARBA" id="ARBA00022737"/>
    </source>
</evidence>
<dbReference type="GO" id="GO:0004842">
    <property type="term" value="F:ubiquitin-protein transferase activity"/>
    <property type="evidence" value="ECO:0007669"/>
    <property type="project" value="TreeGrafter"/>
</dbReference>
<organism evidence="4 5">
    <name type="scientific">Pandoraea faecigallinarum</name>
    <dbReference type="NCBI Taxonomy" id="656179"/>
    <lineage>
        <taxon>Bacteria</taxon>
        <taxon>Pseudomonadati</taxon>
        <taxon>Pseudomonadota</taxon>
        <taxon>Betaproteobacteria</taxon>
        <taxon>Burkholderiales</taxon>
        <taxon>Burkholderiaceae</taxon>
        <taxon>Pandoraea</taxon>
    </lineage>
</organism>
<dbReference type="PROSITE" id="PS50297">
    <property type="entry name" value="ANK_REP_REGION"/>
    <property type="match status" value="2"/>
</dbReference>
<gene>
    <name evidence="4" type="ORF">AB870_05560</name>
</gene>
<evidence type="ECO:0000313" key="5">
    <source>
        <dbReference type="Proteomes" id="UP000035651"/>
    </source>
</evidence>
<dbReference type="Proteomes" id="UP000035651">
    <property type="component" value="Chromosome"/>
</dbReference>